<dbReference type="RefSeq" id="WP_072631398.1">
    <property type="nucleotide sequence ID" value="NZ_MLCB01000161.1"/>
</dbReference>
<dbReference type="Pfam" id="PF03575">
    <property type="entry name" value="Peptidase_S51"/>
    <property type="match status" value="1"/>
</dbReference>
<protein>
    <submittedName>
        <fullName evidence="5">Peptidase family S51</fullName>
    </submittedName>
</protein>
<evidence type="ECO:0000256" key="2">
    <source>
        <dbReference type="ARBA" id="ARBA00022670"/>
    </source>
</evidence>
<proteinExistence type="inferred from homology"/>
<dbReference type="AlphaFoldDB" id="A0A1L9NUG0"/>
<dbReference type="Proteomes" id="UP000184514">
    <property type="component" value="Unassembled WGS sequence"/>
</dbReference>
<dbReference type="Gene3D" id="3.40.50.880">
    <property type="match status" value="1"/>
</dbReference>
<evidence type="ECO:0000256" key="1">
    <source>
        <dbReference type="ARBA" id="ARBA00006534"/>
    </source>
</evidence>
<keyword evidence="3" id="KW-0378">Hydrolase</keyword>
<dbReference type="OrthoDB" id="9778515at2"/>
<evidence type="ECO:0000313" key="6">
    <source>
        <dbReference type="Proteomes" id="UP000184514"/>
    </source>
</evidence>
<dbReference type="GO" id="GO:0008236">
    <property type="term" value="F:serine-type peptidase activity"/>
    <property type="evidence" value="ECO:0007669"/>
    <property type="project" value="UniProtKB-KW"/>
</dbReference>
<comment type="caution">
    <text evidence="5">The sequence shown here is derived from an EMBL/GenBank/DDBJ whole genome shotgun (WGS) entry which is preliminary data.</text>
</comment>
<dbReference type="SUPFAM" id="SSF52317">
    <property type="entry name" value="Class I glutamine amidotransferase-like"/>
    <property type="match status" value="1"/>
</dbReference>
<keyword evidence="6" id="KW-1185">Reference proteome</keyword>
<evidence type="ECO:0000256" key="3">
    <source>
        <dbReference type="ARBA" id="ARBA00022801"/>
    </source>
</evidence>
<dbReference type="InterPro" id="IPR005320">
    <property type="entry name" value="Peptidase_S51"/>
</dbReference>
<sequence length="233" mass="24625">MKGIGVRGINITAIGGGGFTHETHPMLDDFCLRQAGQTKLRLGFIGTASNDDPLKVARFNARFDGETASHVHLPMTLDAQSLADTLNALDMIYVGGGDTEKMVALWRSNGWDRVLCDAARLGLPVAGVSAGAVCWFDRFLFNSGSGPMRPLKGLGLIKGGACPHYSTETDRQLALHRAVAGRTMPDTVAIDDGVAVVFDASGPVGLCSAEPDASAYHIKRAADATITQTRLSL</sequence>
<evidence type="ECO:0000256" key="4">
    <source>
        <dbReference type="ARBA" id="ARBA00022825"/>
    </source>
</evidence>
<organism evidence="5 6">
    <name type="scientific">Planktotalea frisia</name>
    <dbReference type="NCBI Taxonomy" id="696762"/>
    <lineage>
        <taxon>Bacteria</taxon>
        <taxon>Pseudomonadati</taxon>
        <taxon>Pseudomonadota</taxon>
        <taxon>Alphaproteobacteria</taxon>
        <taxon>Rhodobacterales</taxon>
        <taxon>Paracoccaceae</taxon>
        <taxon>Planktotalea</taxon>
    </lineage>
</organism>
<reference evidence="5 6" key="1">
    <citation type="submission" date="2016-10" db="EMBL/GenBank/DDBJ databases">
        <title>Genome sequence of Planktotalea frisia SH6-1.</title>
        <authorList>
            <person name="Poehlein A."/>
            <person name="Bakenhus I."/>
            <person name="Voget S."/>
            <person name="Brinkhoff T."/>
            <person name="Simon M."/>
        </authorList>
    </citation>
    <scope>NUCLEOTIDE SEQUENCE [LARGE SCALE GENOMIC DNA]</scope>
    <source>
        <strain evidence="5 6">SH6-1</strain>
    </source>
</reference>
<dbReference type="EMBL" id="MLCB01000161">
    <property type="protein sequence ID" value="OJI92926.1"/>
    <property type="molecule type" value="Genomic_DNA"/>
</dbReference>
<dbReference type="GO" id="GO:0006508">
    <property type="term" value="P:proteolysis"/>
    <property type="evidence" value="ECO:0007669"/>
    <property type="project" value="UniProtKB-KW"/>
</dbReference>
<accession>A0A1L9NUG0</accession>
<dbReference type="PANTHER" id="PTHR20842:SF0">
    <property type="entry name" value="ALPHA-ASPARTYL DIPEPTIDASE"/>
    <property type="match status" value="1"/>
</dbReference>
<evidence type="ECO:0000313" key="5">
    <source>
        <dbReference type="EMBL" id="OJI92926.1"/>
    </source>
</evidence>
<gene>
    <name evidence="5" type="ORF">PFRI_28700</name>
</gene>
<comment type="similarity">
    <text evidence="1">Belongs to the peptidase S51 family.</text>
</comment>
<name>A0A1L9NUG0_9RHOB</name>
<keyword evidence="4" id="KW-0720">Serine protease</keyword>
<dbReference type="InterPro" id="IPR029062">
    <property type="entry name" value="Class_I_gatase-like"/>
</dbReference>
<keyword evidence="2" id="KW-0645">Protease</keyword>
<dbReference type="PANTHER" id="PTHR20842">
    <property type="entry name" value="PROTEASE S51 ALPHA-ASPARTYL DIPEPTIDASE"/>
    <property type="match status" value="1"/>
</dbReference>